<evidence type="ECO:0000256" key="2">
    <source>
        <dbReference type="ARBA" id="ARBA00022692"/>
    </source>
</evidence>
<feature type="transmembrane region" description="Helical" evidence="7">
    <location>
        <begin position="181"/>
        <end position="202"/>
    </location>
</feature>
<evidence type="ECO:0000259" key="8">
    <source>
        <dbReference type="Pfam" id="PF20684"/>
    </source>
</evidence>
<sequence length="391" mass="43220">MLPPESIDADRYGNTAFIIIEAVFVTIAAALVLARLYVRQFILKSIGFDELFIVIGLIFSIACFVVTAIMIQQRVASVKNGPPLYVPEILVGLKWQALSQPLSILSVTFTRISICFFLLRIFRTDRAWRWGLYSIAVFSAVTGIATAVVTVIQCQPVQKFWDPLLPGTCWSPETTVAIGDFQGAVAVIIDWVLATLPIVFMWNMQMSVRVKIGILVLMSMGYFTGICTIVKTVLLKNIILVKGDGSVTRGLVDLAIWVVLEENIGIIAASIPTLRPLFNKAIREGRKSGQSSNRYFGRSNHNRYIRRTSGDSASPQLDDSSGLHPVELGSLQPTIATPRRYSFDKNGVTVASAFPSDEGSFESGGRRTKPSSKRVNDGGYYEHEEKVFDRV</sequence>
<evidence type="ECO:0000256" key="7">
    <source>
        <dbReference type="SAM" id="Phobius"/>
    </source>
</evidence>
<feature type="compositionally biased region" description="Basic and acidic residues" evidence="6">
    <location>
        <begin position="374"/>
        <end position="391"/>
    </location>
</feature>
<accession>A0AAE0DHU1</accession>
<proteinExistence type="inferred from homology"/>
<evidence type="ECO:0000256" key="5">
    <source>
        <dbReference type="ARBA" id="ARBA00038359"/>
    </source>
</evidence>
<organism evidence="9 10">
    <name type="scientific">Lepraria neglecta</name>
    <dbReference type="NCBI Taxonomy" id="209136"/>
    <lineage>
        <taxon>Eukaryota</taxon>
        <taxon>Fungi</taxon>
        <taxon>Dikarya</taxon>
        <taxon>Ascomycota</taxon>
        <taxon>Pezizomycotina</taxon>
        <taxon>Lecanoromycetes</taxon>
        <taxon>OSLEUM clade</taxon>
        <taxon>Lecanoromycetidae</taxon>
        <taxon>Lecanorales</taxon>
        <taxon>Lecanorineae</taxon>
        <taxon>Stereocaulaceae</taxon>
        <taxon>Lepraria</taxon>
    </lineage>
</organism>
<keyword evidence="3 7" id="KW-1133">Transmembrane helix</keyword>
<keyword evidence="2 7" id="KW-0812">Transmembrane</keyword>
<feature type="transmembrane region" description="Helical" evidence="7">
    <location>
        <begin position="102"/>
        <end position="119"/>
    </location>
</feature>
<feature type="transmembrane region" description="Helical" evidence="7">
    <location>
        <begin position="214"/>
        <end position="234"/>
    </location>
</feature>
<evidence type="ECO:0000256" key="3">
    <source>
        <dbReference type="ARBA" id="ARBA00022989"/>
    </source>
</evidence>
<comment type="caution">
    <text evidence="9">The sequence shown here is derived from an EMBL/GenBank/DDBJ whole genome shotgun (WGS) entry which is preliminary data.</text>
</comment>
<evidence type="ECO:0000256" key="4">
    <source>
        <dbReference type="ARBA" id="ARBA00023136"/>
    </source>
</evidence>
<dbReference type="Pfam" id="PF20684">
    <property type="entry name" value="Fung_rhodopsin"/>
    <property type="match status" value="1"/>
</dbReference>
<dbReference type="PANTHER" id="PTHR33048">
    <property type="entry name" value="PTH11-LIKE INTEGRAL MEMBRANE PROTEIN (AFU_ORTHOLOGUE AFUA_5G11245)"/>
    <property type="match status" value="1"/>
</dbReference>
<evidence type="ECO:0000256" key="6">
    <source>
        <dbReference type="SAM" id="MobiDB-lite"/>
    </source>
</evidence>
<feature type="region of interest" description="Disordered" evidence="6">
    <location>
        <begin position="352"/>
        <end position="391"/>
    </location>
</feature>
<keyword evidence="10" id="KW-1185">Reference proteome</keyword>
<protein>
    <recommendedName>
        <fullName evidence="8">Rhodopsin domain-containing protein</fullName>
    </recommendedName>
</protein>
<dbReference type="GO" id="GO:0016020">
    <property type="term" value="C:membrane"/>
    <property type="evidence" value="ECO:0007669"/>
    <property type="project" value="UniProtKB-SubCell"/>
</dbReference>
<evidence type="ECO:0000313" key="10">
    <source>
        <dbReference type="Proteomes" id="UP001276659"/>
    </source>
</evidence>
<dbReference type="InterPro" id="IPR052337">
    <property type="entry name" value="SAT4-like"/>
</dbReference>
<feature type="transmembrane region" description="Helical" evidence="7">
    <location>
        <begin position="12"/>
        <end position="38"/>
    </location>
</feature>
<evidence type="ECO:0000313" key="9">
    <source>
        <dbReference type="EMBL" id="KAK3170231.1"/>
    </source>
</evidence>
<dbReference type="Proteomes" id="UP001276659">
    <property type="component" value="Unassembled WGS sequence"/>
</dbReference>
<comment type="similarity">
    <text evidence="5">Belongs to the SAT4 family.</text>
</comment>
<reference evidence="9" key="1">
    <citation type="submission" date="2022-11" db="EMBL/GenBank/DDBJ databases">
        <title>Chromosomal genome sequence assembly and mating type (MAT) locus characterization of the leprose asexual lichenized fungus Lepraria neglecta (Nyl.) Erichsen.</title>
        <authorList>
            <person name="Allen J.L."/>
            <person name="Pfeffer B."/>
        </authorList>
    </citation>
    <scope>NUCLEOTIDE SEQUENCE</scope>
    <source>
        <strain evidence="9">Allen 5258</strain>
    </source>
</reference>
<feature type="transmembrane region" description="Helical" evidence="7">
    <location>
        <begin position="131"/>
        <end position="152"/>
    </location>
</feature>
<keyword evidence="4 7" id="KW-0472">Membrane</keyword>
<comment type="subcellular location">
    <subcellularLocation>
        <location evidence="1">Membrane</location>
        <topology evidence="1">Multi-pass membrane protein</topology>
    </subcellularLocation>
</comment>
<evidence type="ECO:0000256" key="1">
    <source>
        <dbReference type="ARBA" id="ARBA00004141"/>
    </source>
</evidence>
<feature type="domain" description="Rhodopsin" evidence="8">
    <location>
        <begin position="34"/>
        <end position="280"/>
    </location>
</feature>
<dbReference type="InterPro" id="IPR049326">
    <property type="entry name" value="Rhodopsin_dom_fungi"/>
</dbReference>
<dbReference type="AlphaFoldDB" id="A0AAE0DHU1"/>
<feature type="transmembrane region" description="Helical" evidence="7">
    <location>
        <begin position="50"/>
        <end position="71"/>
    </location>
</feature>
<name>A0AAE0DHU1_9LECA</name>
<gene>
    <name evidence="9" type="ORF">OEA41_009618</name>
</gene>
<dbReference type="EMBL" id="JASNWA010000009">
    <property type="protein sequence ID" value="KAK3170231.1"/>
    <property type="molecule type" value="Genomic_DNA"/>
</dbReference>
<dbReference type="PANTHER" id="PTHR33048:SF146">
    <property type="entry name" value="INTEGRAL MEMBRANE PROTEIN"/>
    <property type="match status" value="1"/>
</dbReference>